<dbReference type="RefSeq" id="WP_396022345.1">
    <property type="nucleotide sequence ID" value="NZ_JAIRBC010000030.1"/>
</dbReference>
<name>A0AAE3EZ52_9FLAO</name>
<dbReference type="Pfam" id="PF18014">
    <property type="entry name" value="Acetyltransf_18"/>
    <property type="match status" value="1"/>
</dbReference>
<comment type="caution">
    <text evidence="2">The sequence shown here is derived from an EMBL/GenBank/DDBJ whole genome shotgun (WGS) entry which is preliminary data.</text>
</comment>
<protein>
    <recommendedName>
        <fullName evidence="1">YitH/HolE acetyltransferase (GNAT) domain-containing protein</fullName>
    </recommendedName>
</protein>
<evidence type="ECO:0000313" key="2">
    <source>
        <dbReference type="EMBL" id="MCG2462356.1"/>
    </source>
</evidence>
<feature type="domain" description="YitH/HolE acetyltransferase (GNAT)" evidence="1">
    <location>
        <begin position="1"/>
        <end position="68"/>
    </location>
</feature>
<dbReference type="EMBL" id="JAIRBC010000030">
    <property type="protein sequence ID" value="MCG2462356.1"/>
    <property type="molecule type" value="Genomic_DNA"/>
</dbReference>
<accession>A0AAE3EZ52</accession>
<evidence type="ECO:0000313" key="3">
    <source>
        <dbReference type="Proteomes" id="UP001200642"/>
    </source>
</evidence>
<sequence length="95" mass="11662">MANSTKSTKTLLNIAFEKLKEYPIVMDLLVDKEEVIHWLHSIGFTMQREFKRMYLRTNKYYNRSENQYLILGPEIWIKFMGSSYLFRYLQKNWLR</sequence>
<gene>
    <name evidence="2" type="ORF">K8352_16465</name>
</gene>
<evidence type="ECO:0000259" key="1">
    <source>
        <dbReference type="Pfam" id="PF18014"/>
    </source>
</evidence>
<dbReference type="InterPro" id="IPR041496">
    <property type="entry name" value="YitH/HolE_GNAT"/>
</dbReference>
<dbReference type="Gene3D" id="3.40.630.90">
    <property type="match status" value="1"/>
</dbReference>
<keyword evidence="3" id="KW-1185">Reference proteome</keyword>
<reference evidence="2" key="1">
    <citation type="submission" date="2023-02" db="EMBL/GenBank/DDBJ databases">
        <title>Genome of Flavobacteriaceae gen. nov. sp. strain F89.</title>
        <authorList>
            <person name="Wang Y."/>
        </authorList>
    </citation>
    <scope>NUCLEOTIDE SEQUENCE</scope>
    <source>
        <strain evidence="2">F89</strain>
    </source>
</reference>
<dbReference type="AlphaFoldDB" id="A0AAE3EZ52"/>
<proteinExistence type="predicted"/>
<dbReference type="Proteomes" id="UP001200642">
    <property type="component" value="Unassembled WGS sequence"/>
</dbReference>
<organism evidence="2 3">
    <name type="scientific">Cerina litoralis</name>
    <dbReference type="NCBI Taxonomy" id="2874477"/>
    <lineage>
        <taxon>Bacteria</taxon>
        <taxon>Pseudomonadati</taxon>
        <taxon>Bacteroidota</taxon>
        <taxon>Flavobacteriia</taxon>
        <taxon>Flavobacteriales</taxon>
        <taxon>Flavobacteriaceae</taxon>
        <taxon>Cerina</taxon>
    </lineage>
</organism>